<dbReference type="InterPro" id="IPR016181">
    <property type="entry name" value="Acyl_CoA_acyltransferase"/>
</dbReference>
<organism evidence="2 3">
    <name type="scientific">Syntrophobotulus glycolicus (strain DSM 8271 / FlGlyR)</name>
    <dbReference type="NCBI Taxonomy" id="645991"/>
    <lineage>
        <taxon>Bacteria</taxon>
        <taxon>Bacillati</taxon>
        <taxon>Bacillota</taxon>
        <taxon>Clostridia</taxon>
        <taxon>Eubacteriales</taxon>
        <taxon>Desulfitobacteriaceae</taxon>
        <taxon>Syntrophobotulus</taxon>
    </lineage>
</organism>
<dbReference type="EMBL" id="CP002547">
    <property type="protein sequence ID" value="ADY56284.1"/>
    <property type="molecule type" value="Genomic_DNA"/>
</dbReference>
<dbReference type="CDD" id="cd04301">
    <property type="entry name" value="NAT_SF"/>
    <property type="match status" value="1"/>
</dbReference>
<reference evidence="3" key="2">
    <citation type="submission" date="2011-02" db="EMBL/GenBank/DDBJ databases">
        <title>The complete genome of Syntrophobotulus glycolicus DSM 8271.</title>
        <authorList>
            <person name="Lucas S."/>
            <person name="Copeland A."/>
            <person name="Lapidus A."/>
            <person name="Bruce D."/>
            <person name="Goodwin L."/>
            <person name="Pitluck S."/>
            <person name="Kyrpides N."/>
            <person name="Mavromatis K."/>
            <person name="Pagani I."/>
            <person name="Ivanova N."/>
            <person name="Mikhailova N."/>
            <person name="Chertkov O."/>
            <person name="Held B."/>
            <person name="Detter J.C."/>
            <person name="Tapia R."/>
            <person name="Han C."/>
            <person name="Land M."/>
            <person name="Hauser L."/>
            <person name="Markowitz V."/>
            <person name="Cheng J.-F."/>
            <person name="Hugenholtz P."/>
            <person name="Woyke T."/>
            <person name="Wu D."/>
            <person name="Spring S."/>
            <person name="Schroeder M."/>
            <person name="Brambilla E."/>
            <person name="Klenk H.-P."/>
            <person name="Eisen J.A."/>
        </authorList>
    </citation>
    <scope>NUCLEOTIDE SEQUENCE [LARGE SCALE GENOMIC DNA]</scope>
    <source>
        <strain evidence="3">DSM 8271 / FlGlyR</strain>
    </source>
</reference>
<dbReference type="AlphaFoldDB" id="F0T1E3"/>
<keyword evidence="3" id="KW-1185">Reference proteome</keyword>
<dbReference type="HOGENOM" id="CLU_942437_0_0_9"/>
<dbReference type="Pfam" id="PF13527">
    <property type="entry name" value="Acetyltransf_9"/>
    <property type="match status" value="1"/>
</dbReference>
<dbReference type="GO" id="GO:0016747">
    <property type="term" value="F:acyltransferase activity, transferring groups other than amino-acyl groups"/>
    <property type="evidence" value="ECO:0007669"/>
    <property type="project" value="InterPro"/>
</dbReference>
<feature type="domain" description="N-acetyltransferase" evidence="1">
    <location>
        <begin position="12"/>
        <end position="154"/>
    </location>
</feature>
<dbReference type="InterPro" id="IPR000182">
    <property type="entry name" value="GNAT_dom"/>
</dbReference>
<sequence>MIQWKGCEIQVNEIRPAQKGEITRQKELWKLCFGDSERYIDFYFANRYKENETLLLLEDKEILSMLTMLPVKIITPDQQSLNSCMLYALATHPQYRNRGYGAQILEFAHQYLAKNGKDCAVLVPADEQLFDFYRHRGFREGFHIREVWLDRFADLLSEGASSCIIKSISPREYNLRRAKQLKGKRYTAYTNEDIAYQKRLSQWSGADIYGLEAEGEQGCCIIEMPGSHKAVIKELLISEEWLPRAVKAIMQLFPGKEYLLRTPAFIGKKLGGVIRPYGMIRPTRETDLETTPEDFGYLGLAFD</sequence>
<evidence type="ECO:0000313" key="3">
    <source>
        <dbReference type="Proteomes" id="UP000007488"/>
    </source>
</evidence>
<evidence type="ECO:0000313" key="2">
    <source>
        <dbReference type="EMBL" id="ADY56284.1"/>
    </source>
</evidence>
<dbReference type="STRING" id="645991.Sgly_1989"/>
<proteinExistence type="predicted"/>
<dbReference type="Proteomes" id="UP000007488">
    <property type="component" value="Chromosome"/>
</dbReference>
<dbReference type="eggNOG" id="COG4552">
    <property type="taxonomic scope" value="Bacteria"/>
</dbReference>
<accession>F0T1E3</accession>
<gene>
    <name evidence="2" type="ordered locus">Sgly_1989</name>
</gene>
<dbReference type="Gene3D" id="3.40.630.30">
    <property type="match status" value="1"/>
</dbReference>
<reference evidence="2 3" key="1">
    <citation type="journal article" date="2011" name="Stand. Genomic Sci.">
        <title>Complete genome sequence of Syntrophobotulus glycolicus type strain (FlGlyR).</title>
        <authorList>
            <person name="Han C."/>
            <person name="Mwirichia R."/>
            <person name="Chertkov O."/>
            <person name="Held B."/>
            <person name="Lapidus A."/>
            <person name="Nolan M."/>
            <person name="Lucas S."/>
            <person name="Hammon N."/>
            <person name="Deshpande S."/>
            <person name="Cheng J.F."/>
            <person name="Tapia R."/>
            <person name="Goodwin L."/>
            <person name="Pitluck S."/>
            <person name="Huntemann M."/>
            <person name="Liolios K."/>
            <person name="Ivanova N."/>
            <person name="Pagani I."/>
            <person name="Mavromatis K."/>
            <person name="Ovchinikova G."/>
            <person name="Pati A."/>
            <person name="Chen A."/>
            <person name="Palaniappan K."/>
            <person name="Land M."/>
            <person name="Hauser L."/>
            <person name="Brambilla E.M."/>
            <person name="Rohde M."/>
            <person name="Spring S."/>
            <person name="Sikorski J."/>
            <person name="Goker M."/>
            <person name="Woyke T."/>
            <person name="Bristow J."/>
            <person name="Eisen J.A."/>
            <person name="Markowitz V."/>
            <person name="Hugenholtz P."/>
            <person name="Kyrpides N.C."/>
            <person name="Klenk H.P."/>
            <person name="Detter J.C."/>
        </authorList>
    </citation>
    <scope>NUCLEOTIDE SEQUENCE [LARGE SCALE GENOMIC DNA]</scope>
    <source>
        <strain evidence="3">DSM 8271 / FlGlyR</strain>
    </source>
</reference>
<name>F0T1E3_SYNGF</name>
<protein>
    <submittedName>
        <fullName evidence="2">GCN5-related N-acetyltransferase</fullName>
    </submittedName>
</protein>
<evidence type="ECO:0000259" key="1">
    <source>
        <dbReference type="PROSITE" id="PS51186"/>
    </source>
</evidence>
<dbReference type="KEGG" id="sgy:Sgly_1989"/>
<dbReference type="PROSITE" id="PS51186">
    <property type="entry name" value="GNAT"/>
    <property type="match status" value="1"/>
</dbReference>
<dbReference type="SUPFAM" id="SSF55729">
    <property type="entry name" value="Acyl-CoA N-acyltransferases (Nat)"/>
    <property type="match status" value="1"/>
</dbReference>